<dbReference type="Gene3D" id="3.30.230.10">
    <property type="match status" value="1"/>
</dbReference>
<dbReference type="InterPro" id="IPR014721">
    <property type="entry name" value="Ribsml_uS5_D2-typ_fold_subgr"/>
</dbReference>
<dbReference type="InterPro" id="IPR027065">
    <property type="entry name" value="Lon_Prtase"/>
</dbReference>
<evidence type="ECO:0000313" key="5">
    <source>
        <dbReference type="Proteomes" id="UP000676649"/>
    </source>
</evidence>
<dbReference type="EC" id="3.4.21.53" evidence="2"/>
<feature type="active site" evidence="2">
    <location>
        <position position="652"/>
    </location>
</feature>
<dbReference type="Pfam" id="PF20437">
    <property type="entry name" value="LonC_helical"/>
    <property type="match status" value="1"/>
</dbReference>
<dbReference type="Proteomes" id="UP000676649">
    <property type="component" value="Chromosome"/>
</dbReference>
<organism evidence="4 5">
    <name type="scientific">Methylomonas paludis</name>
    <dbReference type="NCBI Taxonomy" id="1173101"/>
    <lineage>
        <taxon>Bacteria</taxon>
        <taxon>Pseudomonadati</taxon>
        <taxon>Pseudomonadota</taxon>
        <taxon>Gammaproteobacteria</taxon>
        <taxon>Methylococcales</taxon>
        <taxon>Methylococcaceae</taxon>
        <taxon>Methylomonas</taxon>
    </lineage>
</organism>
<keyword evidence="1 2" id="KW-0645">Protease</keyword>
<dbReference type="InterPro" id="IPR020568">
    <property type="entry name" value="Ribosomal_Su5_D2-typ_SF"/>
</dbReference>
<evidence type="ECO:0000313" key="4">
    <source>
        <dbReference type="EMBL" id="QWF70902.1"/>
    </source>
</evidence>
<comment type="similarity">
    <text evidence="2">Belongs to the peptidase S16 family.</text>
</comment>
<proteinExistence type="inferred from homology"/>
<name>A0A975MN89_9GAMM</name>
<dbReference type="PANTHER" id="PTHR10046">
    <property type="entry name" value="ATP DEPENDENT LON PROTEASE FAMILY MEMBER"/>
    <property type="match status" value="1"/>
</dbReference>
<dbReference type="GO" id="GO:0006508">
    <property type="term" value="P:proteolysis"/>
    <property type="evidence" value="ECO:0007669"/>
    <property type="project" value="UniProtKB-KW"/>
</dbReference>
<dbReference type="Pfam" id="PF13654">
    <property type="entry name" value="AAA_32"/>
    <property type="match status" value="1"/>
</dbReference>
<evidence type="ECO:0000256" key="2">
    <source>
        <dbReference type="PROSITE-ProRule" id="PRU01122"/>
    </source>
</evidence>
<dbReference type="InterPro" id="IPR046843">
    <property type="entry name" value="LonB_AAA-LID"/>
</dbReference>
<evidence type="ECO:0000259" key="3">
    <source>
        <dbReference type="PROSITE" id="PS51786"/>
    </source>
</evidence>
<sequence length="798" mass="88203">MLDHLKLPVSALKLTIDLPNISSTKPIAGQLPGIIGQQRAQAALAFGIDMQAPGYNIFVMGDPGTGRLSMVSHYLSGYAEQQEPPLSYAYVDNFENPREPVVVQLPSGEGQAFYKDIEKLIDNVLATFPAAFESPSYQQKKTAIERRFNQRYNSAIDQVDNKARDMRVALYRDSDAITFLPIRNDKALDEEQFTLLPQAERDDFHKHTEELEEFLGDVLLELPQWRRTLVEEMRQLDNDTIKLALEPLFAELNEKYQNIDDVITYLAEVEKNLGNTISDSLMPNRHQDSRESAGKRVLLNEQYLPNILVDCKHDTQGAPVIYEPHPIYQNLFGRIEYVNDQGTLVTNYRRICPGSLHRANGGYLILDAEKILTYPFVWEGLKRALQSGRIEIESPYSELGINTITLKPEVIPLNVKVILVGARDIYYLLEELDSEFNEMFRVLADFDDHIKRSSDSIAQFVQLMTQQVRDSGARELTAPALLRLIEYSCRLAENQSHLSAHVNSCLEIIAEANLLGSQRGASHIDKAEIELALTAREQRNGRIAEAVLEEMLDGTILIDTDGLAIGKVNGLTVMDIGGSSFGAPARITATVHPGSRGIVDIEREVELGQPIHSKGVMILTGYLGHCYAQQFPLAISASIAMEQSYGHIDGDSASLAELCCLISALTRVPIQQGFALTGSINQYGEVQAIGGVNEKIEGFFNLCAARGLTGKQAVIIPASNKRNLMLKQDVIDAVAQGLFAIYSVANVDEALALLMNQPAGAVDANGQYPEGSINFKAVARLKEISDISGDEDKEVEGA</sequence>
<comment type="catalytic activity">
    <reaction evidence="2">
        <text>Hydrolysis of proteins in presence of ATP.</text>
        <dbReference type="EC" id="3.4.21.53"/>
    </reaction>
</comment>
<feature type="active site" evidence="2">
    <location>
        <position position="695"/>
    </location>
</feature>
<dbReference type="SUPFAM" id="SSF52540">
    <property type="entry name" value="P-loop containing nucleoside triphosphate hydrolases"/>
    <property type="match status" value="1"/>
</dbReference>
<dbReference type="InterPro" id="IPR041699">
    <property type="entry name" value="AAA_32"/>
</dbReference>
<dbReference type="KEGG" id="mpad:KEF85_16605"/>
<dbReference type="PRINTS" id="PR00830">
    <property type="entry name" value="ENDOLAPTASE"/>
</dbReference>
<dbReference type="Gene3D" id="1.10.8.60">
    <property type="match status" value="1"/>
</dbReference>
<keyword evidence="2" id="KW-0378">Hydrolase</keyword>
<dbReference type="Pfam" id="PF05362">
    <property type="entry name" value="Lon_C"/>
    <property type="match status" value="1"/>
</dbReference>
<gene>
    <name evidence="4" type="ORF">KEF85_16605</name>
</gene>
<dbReference type="GO" id="GO:0004252">
    <property type="term" value="F:serine-type endopeptidase activity"/>
    <property type="evidence" value="ECO:0007669"/>
    <property type="project" value="UniProtKB-UniRule"/>
</dbReference>
<dbReference type="InterPro" id="IPR008269">
    <property type="entry name" value="Lon_proteolytic"/>
</dbReference>
<dbReference type="InterPro" id="IPR027417">
    <property type="entry name" value="P-loop_NTPase"/>
</dbReference>
<keyword evidence="2" id="KW-0720">Serine protease</keyword>
<dbReference type="RefSeq" id="WP_215582401.1">
    <property type="nucleotide sequence ID" value="NZ_CP073754.1"/>
</dbReference>
<dbReference type="GO" id="GO:0005524">
    <property type="term" value="F:ATP binding"/>
    <property type="evidence" value="ECO:0007669"/>
    <property type="project" value="InterPro"/>
</dbReference>
<dbReference type="EMBL" id="CP073754">
    <property type="protein sequence ID" value="QWF70902.1"/>
    <property type="molecule type" value="Genomic_DNA"/>
</dbReference>
<dbReference type="AlphaFoldDB" id="A0A975MN89"/>
<reference evidence="4" key="1">
    <citation type="submission" date="2021-04" db="EMBL/GenBank/DDBJ databases">
        <title>Draft genome sequence data of methanotrophic Methylovulum sp. strain S1L and Methylomonas sp. strain S2AM isolated from boreal lake water columns.</title>
        <authorList>
            <person name="Rissanen A.J."/>
            <person name="Mangayil R."/>
            <person name="Svenning M.M."/>
            <person name="Khanongnuch R."/>
        </authorList>
    </citation>
    <scope>NUCLEOTIDE SEQUENCE</scope>
    <source>
        <strain evidence="4">S2AM</strain>
    </source>
</reference>
<keyword evidence="5" id="KW-1185">Reference proteome</keyword>
<dbReference type="PROSITE" id="PS51786">
    <property type="entry name" value="LON_PROTEOLYTIC"/>
    <property type="match status" value="1"/>
</dbReference>
<dbReference type="InterPro" id="IPR046844">
    <property type="entry name" value="Lon-like_helical"/>
</dbReference>
<feature type="domain" description="Lon proteolytic" evidence="3">
    <location>
        <begin position="562"/>
        <end position="757"/>
    </location>
</feature>
<protein>
    <recommendedName>
        <fullName evidence="2">endopeptidase La</fullName>
        <ecNumber evidence="2">3.4.21.53</ecNumber>
    </recommendedName>
</protein>
<accession>A0A975MN89</accession>
<dbReference type="SUPFAM" id="SSF54211">
    <property type="entry name" value="Ribosomal protein S5 domain 2-like"/>
    <property type="match status" value="1"/>
</dbReference>
<dbReference type="GO" id="GO:0004176">
    <property type="term" value="F:ATP-dependent peptidase activity"/>
    <property type="evidence" value="ECO:0007669"/>
    <property type="project" value="UniProtKB-UniRule"/>
</dbReference>
<dbReference type="Pfam" id="PF20436">
    <property type="entry name" value="LonB_AAA-LID"/>
    <property type="match status" value="1"/>
</dbReference>
<dbReference type="Gene3D" id="3.40.50.300">
    <property type="entry name" value="P-loop containing nucleotide triphosphate hydrolases"/>
    <property type="match status" value="2"/>
</dbReference>
<evidence type="ECO:0000256" key="1">
    <source>
        <dbReference type="ARBA" id="ARBA00022670"/>
    </source>
</evidence>
<dbReference type="GO" id="GO:0030163">
    <property type="term" value="P:protein catabolic process"/>
    <property type="evidence" value="ECO:0007669"/>
    <property type="project" value="InterPro"/>
</dbReference>